<evidence type="ECO:0000313" key="2">
    <source>
        <dbReference type="EMBL" id="CTQ48964.1"/>
    </source>
</evidence>
<dbReference type="Proteomes" id="UP000049222">
    <property type="component" value="Unassembled WGS sequence"/>
</dbReference>
<protein>
    <submittedName>
        <fullName evidence="2">Pectate lyase superfamily protein</fullName>
    </submittedName>
</protein>
<dbReference type="AlphaFoldDB" id="A0A0M6YGA5"/>
<dbReference type="SUPFAM" id="SSF51126">
    <property type="entry name" value="Pectin lyase-like"/>
    <property type="match status" value="1"/>
</dbReference>
<dbReference type="GO" id="GO:0016829">
    <property type="term" value="F:lyase activity"/>
    <property type="evidence" value="ECO:0007669"/>
    <property type="project" value="UniProtKB-KW"/>
</dbReference>
<dbReference type="STRING" id="420998.JDO7802_00972"/>
<dbReference type="InterPro" id="IPR011050">
    <property type="entry name" value="Pectin_lyase_fold/virulence"/>
</dbReference>
<reference evidence="2 3" key="1">
    <citation type="submission" date="2015-07" db="EMBL/GenBank/DDBJ databases">
        <authorList>
            <person name="Noorani M."/>
        </authorList>
    </citation>
    <scope>NUCLEOTIDE SEQUENCE [LARGE SCALE GENOMIC DNA]</scope>
    <source>
        <strain evidence="2 3">CECT 7802</strain>
    </source>
</reference>
<evidence type="ECO:0000313" key="3">
    <source>
        <dbReference type="Proteomes" id="UP000049222"/>
    </source>
</evidence>
<dbReference type="EMBL" id="CXSU01000011">
    <property type="protein sequence ID" value="CTQ48964.1"/>
    <property type="molecule type" value="Genomic_DNA"/>
</dbReference>
<dbReference type="OrthoDB" id="7749009at2"/>
<evidence type="ECO:0000259" key="1">
    <source>
        <dbReference type="Pfam" id="PF12708"/>
    </source>
</evidence>
<feature type="domain" description="Rhamnogalacturonase A/B/Epimerase-like pectate lyase" evidence="1">
    <location>
        <begin position="189"/>
        <end position="252"/>
    </location>
</feature>
<dbReference type="InterPro" id="IPR012334">
    <property type="entry name" value="Pectin_lyas_fold"/>
</dbReference>
<dbReference type="Pfam" id="PF12708">
    <property type="entry name" value="Pect-lyase_RHGA_epim"/>
    <property type="match status" value="1"/>
</dbReference>
<proteinExistence type="predicted"/>
<keyword evidence="2" id="KW-0456">Lyase</keyword>
<gene>
    <name evidence="2" type="ORF">JDO7802_00972</name>
</gene>
<accession>A0A0M6YGA5</accession>
<dbReference type="Gene3D" id="2.160.20.10">
    <property type="entry name" value="Single-stranded right-handed beta-helix, Pectin lyase-like"/>
    <property type="match status" value="2"/>
</dbReference>
<keyword evidence="3" id="KW-1185">Reference proteome</keyword>
<dbReference type="InterPro" id="IPR024535">
    <property type="entry name" value="RHGA/B-epi-like_pectate_lyase"/>
</dbReference>
<sequence length="766" mass="82824">MNKVITEGLQLTPPPFADGLTVWSSQDGLAGSDTYATASNAAIVAADQDFGGCLELLKTSGLQKVRWMGDTGVVPGCYLRVTIRVKAVSGNLPRVRAAATPVFANGDIVFGPATSGPEIELTSYGRVETVSVIFATSNRSGVDLTFDDRTANVHIGLDLLGSNGGVVRIDDIEVEDVTGAFLGGLIDVVDVRDYGATGDGTTDDSAAFERADRAADGRTVLVSDGTYWLNEHVTFNSPVRFEGSCRMPAAKRLSLVRNFDINAYIDAFGGDEEEGFRRGIQALFNFTDHDTLDLRGRRIELTRPIDVQAAVFDKRTYANQRSIKNGQLDIQDSPAWTTGVVTGGADFDADDPRVLTNVANIAQIEVGSLVEGPQGVGREIYVLAKDVDGGRITLSAALWGAPGRQIYTFRRFRYALDFSGFDVLQRFTLQDVEILMAGRASGILLPPAGIIFHVKDCFINGPKNRGITSHGVGCQGLLIDRCQFLSTEQSKDVEQRETIGFNVNANDTKIRNNRAVKFRHFAVIGGSGHIVTGNHFFQGDDDILGNRTAGIVFAKAQAKTVVVGNYIDNAYLEWTNEHDGDPDFASEFSFGGLMIVGNIIFSSNVPSSYAPLHIKPFGPGHYINGMTVTGNTFKTIRGQALNRVDLVDTTHAQLDYGRFTDINIHSNTFHAVAKQFQNPITVPIDEGSAQATWETDLTDYLPFRGQAKVVTAFMANGAIRRADNATVFVAPHAAGQVGGDRQSVRLSWPEAVKGRGFVTVRCDAPT</sequence>
<dbReference type="RefSeq" id="WP_055083205.1">
    <property type="nucleotide sequence ID" value="NZ_CXSU01000011.1"/>
</dbReference>
<name>A0A0M6YGA5_9RHOB</name>
<organism evidence="2 3">
    <name type="scientific">Jannaschia donghaensis</name>
    <dbReference type="NCBI Taxonomy" id="420998"/>
    <lineage>
        <taxon>Bacteria</taxon>
        <taxon>Pseudomonadati</taxon>
        <taxon>Pseudomonadota</taxon>
        <taxon>Alphaproteobacteria</taxon>
        <taxon>Rhodobacterales</taxon>
        <taxon>Roseobacteraceae</taxon>
        <taxon>Jannaschia</taxon>
    </lineage>
</organism>